<accession>A0A9D4FZU5</accession>
<comment type="caution">
    <text evidence="1">The sequence shown here is derived from an EMBL/GenBank/DDBJ whole genome shotgun (WGS) entry which is preliminary data.</text>
</comment>
<reference evidence="1" key="1">
    <citation type="journal article" date="2019" name="bioRxiv">
        <title>The Genome of the Zebra Mussel, Dreissena polymorpha: A Resource for Invasive Species Research.</title>
        <authorList>
            <person name="McCartney M.A."/>
            <person name="Auch B."/>
            <person name="Kono T."/>
            <person name="Mallez S."/>
            <person name="Zhang Y."/>
            <person name="Obille A."/>
            <person name="Becker A."/>
            <person name="Abrahante J.E."/>
            <person name="Garbe J."/>
            <person name="Badalamenti J.P."/>
            <person name="Herman A."/>
            <person name="Mangelson H."/>
            <person name="Liachko I."/>
            <person name="Sullivan S."/>
            <person name="Sone E.D."/>
            <person name="Koren S."/>
            <person name="Silverstein K.A.T."/>
            <person name="Beckman K.B."/>
            <person name="Gohl D.M."/>
        </authorList>
    </citation>
    <scope>NUCLEOTIDE SEQUENCE</scope>
    <source>
        <strain evidence="1">Duluth1</strain>
        <tissue evidence="1">Whole animal</tissue>
    </source>
</reference>
<name>A0A9D4FZU5_DREPO</name>
<dbReference type="Proteomes" id="UP000828390">
    <property type="component" value="Unassembled WGS sequence"/>
</dbReference>
<proteinExistence type="predicted"/>
<evidence type="ECO:0000313" key="1">
    <source>
        <dbReference type="EMBL" id="KAH3807998.1"/>
    </source>
</evidence>
<organism evidence="1 2">
    <name type="scientific">Dreissena polymorpha</name>
    <name type="common">Zebra mussel</name>
    <name type="synonym">Mytilus polymorpha</name>
    <dbReference type="NCBI Taxonomy" id="45954"/>
    <lineage>
        <taxon>Eukaryota</taxon>
        <taxon>Metazoa</taxon>
        <taxon>Spiralia</taxon>
        <taxon>Lophotrochozoa</taxon>
        <taxon>Mollusca</taxon>
        <taxon>Bivalvia</taxon>
        <taxon>Autobranchia</taxon>
        <taxon>Heteroconchia</taxon>
        <taxon>Euheterodonta</taxon>
        <taxon>Imparidentia</taxon>
        <taxon>Neoheterodontei</taxon>
        <taxon>Myida</taxon>
        <taxon>Dreissenoidea</taxon>
        <taxon>Dreissenidae</taxon>
        <taxon>Dreissena</taxon>
    </lineage>
</organism>
<reference evidence="1" key="2">
    <citation type="submission" date="2020-11" db="EMBL/GenBank/DDBJ databases">
        <authorList>
            <person name="McCartney M.A."/>
            <person name="Auch B."/>
            <person name="Kono T."/>
            <person name="Mallez S."/>
            <person name="Becker A."/>
            <person name="Gohl D.M."/>
            <person name="Silverstein K.A.T."/>
            <person name="Koren S."/>
            <person name="Bechman K.B."/>
            <person name="Herman A."/>
            <person name="Abrahante J.E."/>
            <person name="Garbe J."/>
        </authorList>
    </citation>
    <scope>NUCLEOTIDE SEQUENCE</scope>
    <source>
        <strain evidence="1">Duluth1</strain>
        <tissue evidence="1">Whole animal</tissue>
    </source>
</reference>
<sequence length="201" mass="22995">MAQAMLTSSYAMKTNNRERIQQFANTVLNHGVKRNLVSEVELGVFLSPNDYLKIEELSQKLTQIDAKLAQYKSLKVRTQNLIKGIKKTKNLQDDVVKTVSSNVFDRVPIDVIYKILGSGEDENMFALIERIKSSNVEEKRKYADIDISDTEMSDTLNDDEQEIMNALSFKKMRKSVEKKAVKKPKKEKTILSDLELSDDDE</sequence>
<protein>
    <submittedName>
        <fullName evidence="1">Uncharacterized protein</fullName>
    </submittedName>
</protein>
<keyword evidence="2" id="KW-1185">Reference proteome</keyword>
<dbReference type="AlphaFoldDB" id="A0A9D4FZU5"/>
<gene>
    <name evidence="1" type="ORF">DPMN_136346</name>
</gene>
<dbReference type="EMBL" id="JAIWYP010000006">
    <property type="protein sequence ID" value="KAH3807998.1"/>
    <property type="molecule type" value="Genomic_DNA"/>
</dbReference>
<evidence type="ECO:0000313" key="2">
    <source>
        <dbReference type="Proteomes" id="UP000828390"/>
    </source>
</evidence>